<evidence type="ECO:0000256" key="1">
    <source>
        <dbReference type="ARBA" id="ARBA00010199"/>
    </source>
</evidence>
<dbReference type="OrthoDB" id="2126698at2759"/>
<proteinExistence type="inferred from homology"/>
<dbReference type="AlphaFoldDB" id="A0A6A4QNR5"/>
<reference evidence="4" key="1">
    <citation type="journal article" date="2020" name="Nat. Commun.">
        <title>Genome sequence of the cluster root forming white lupin.</title>
        <authorList>
            <person name="Hufnagel B."/>
            <person name="Marques A."/>
            <person name="Soriano A."/>
            <person name="Marques L."/>
            <person name="Divol F."/>
            <person name="Doumas P."/>
            <person name="Sallet E."/>
            <person name="Mancinotti D."/>
            <person name="Carrere S."/>
            <person name="Marande W."/>
            <person name="Arribat S."/>
            <person name="Keller J."/>
            <person name="Huneau C."/>
            <person name="Blein T."/>
            <person name="Aime D."/>
            <person name="Laguerre M."/>
            <person name="Taylor J."/>
            <person name="Schubert V."/>
            <person name="Nelson M."/>
            <person name="Geu-Flores F."/>
            <person name="Crespi M."/>
            <person name="Gallardo-Guerrero K."/>
            <person name="Delaux P.-M."/>
            <person name="Salse J."/>
            <person name="Berges H."/>
            <person name="Guyot R."/>
            <person name="Gouzy J."/>
            <person name="Peret B."/>
        </authorList>
    </citation>
    <scope>NUCLEOTIDE SEQUENCE [LARGE SCALE GENOMIC DNA]</scope>
    <source>
        <strain evidence="4">cv. Amiga</strain>
    </source>
</reference>
<evidence type="ECO:0000256" key="2">
    <source>
        <dbReference type="SAM" id="Phobius"/>
    </source>
</evidence>
<comment type="caution">
    <text evidence="3">The sequence shown here is derived from an EMBL/GenBank/DDBJ whole genome shotgun (WGS) entry which is preliminary data.</text>
</comment>
<keyword evidence="4" id="KW-1185">Reference proteome</keyword>
<name>A0A6A4QNR5_LUPAL</name>
<dbReference type="Proteomes" id="UP000447434">
    <property type="component" value="Chromosome 4"/>
</dbReference>
<feature type="transmembrane region" description="Helical" evidence="2">
    <location>
        <begin position="70"/>
        <end position="89"/>
    </location>
</feature>
<keyword evidence="2" id="KW-1133">Transmembrane helix</keyword>
<evidence type="ECO:0000313" key="4">
    <source>
        <dbReference type="Proteomes" id="UP000447434"/>
    </source>
</evidence>
<dbReference type="PANTHER" id="PTHR11206">
    <property type="entry name" value="MULTIDRUG RESISTANCE PROTEIN"/>
    <property type="match status" value="1"/>
</dbReference>
<organism evidence="3 4">
    <name type="scientific">Lupinus albus</name>
    <name type="common">White lupine</name>
    <name type="synonym">Lupinus termis</name>
    <dbReference type="NCBI Taxonomy" id="3870"/>
    <lineage>
        <taxon>Eukaryota</taxon>
        <taxon>Viridiplantae</taxon>
        <taxon>Streptophyta</taxon>
        <taxon>Embryophyta</taxon>
        <taxon>Tracheophyta</taxon>
        <taxon>Spermatophyta</taxon>
        <taxon>Magnoliopsida</taxon>
        <taxon>eudicotyledons</taxon>
        <taxon>Gunneridae</taxon>
        <taxon>Pentapetalae</taxon>
        <taxon>rosids</taxon>
        <taxon>fabids</taxon>
        <taxon>Fabales</taxon>
        <taxon>Fabaceae</taxon>
        <taxon>Papilionoideae</taxon>
        <taxon>50 kb inversion clade</taxon>
        <taxon>genistoids sensu lato</taxon>
        <taxon>core genistoids</taxon>
        <taxon>Genisteae</taxon>
        <taxon>Lupinus</taxon>
    </lineage>
</organism>
<feature type="transmembrane region" description="Helical" evidence="2">
    <location>
        <begin position="30"/>
        <end position="50"/>
    </location>
</feature>
<gene>
    <name evidence="3" type="ORF">Lalb_Chr04g0257701</name>
</gene>
<dbReference type="Pfam" id="PF01554">
    <property type="entry name" value="MatE"/>
    <property type="match status" value="1"/>
</dbReference>
<dbReference type="EMBL" id="WOCE01000004">
    <property type="protein sequence ID" value="KAE9615661.1"/>
    <property type="molecule type" value="Genomic_DNA"/>
</dbReference>
<accession>A0A6A4QNR5</accession>
<dbReference type="InterPro" id="IPR002528">
    <property type="entry name" value="MATE_fam"/>
</dbReference>
<sequence>MVVKVVDMEEGDNGKWGRMKMKKRIIIEELKKVGSIAVPMVVVTMLQYLLQVVSLMMVGHLGKLSLSSVALATSLTNVSGFGILVSSYFSQHLISLPFSCITNCKVSFIFEFDFNLTLLSYLYLLRLSFHFKTNCLLEE</sequence>
<comment type="similarity">
    <text evidence="1">Belongs to the multi antimicrobial extrusion (MATE) (TC 2.A.66.1) family.</text>
</comment>
<evidence type="ECO:0000313" key="3">
    <source>
        <dbReference type="EMBL" id="KAE9615661.1"/>
    </source>
</evidence>
<evidence type="ECO:0008006" key="5">
    <source>
        <dbReference type="Google" id="ProtNLM"/>
    </source>
</evidence>
<keyword evidence="2" id="KW-0812">Transmembrane</keyword>
<keyword evidence="2" id="KW-0472">Membrane</keyword>
<protein>
    <recommendedName>
        <fullName evidence="5">Multi antimicrobial extrusion protein</fullName>
    </recommendedName>
</protein>